<reference evidence="1" key="1">
    <citation type="submission" date="2021-01" db="EMBL/GenBank/DDBJ databases">
        <authorList>
            <person name="Corre E."/>
            <person name="Pelletier E."/>
            <person name="Niang G."/>
            <person name="Scheremetjew M."/>
            <person name="Finn R."/>
            <person name="Kale V."/>
            <person name="Holt S."/>
            <person name="Cochrane G."/>
            <person name="Meng A."/>
            <person name="Brown T."/>
            <person name="Cohen L."/>
        </authorList>
    </citation>
    <scope>NUCLEOTIDE SEQUENCE</scope>
    <source>
        <strain evidence="1">SAG 63-3</strain>
    </source>
</reference>
<gene>
    <name evidence="1" type="ORF">PPAR00522_LOCUS17675</name>
</gene>
<sequence length="191" mass="21322">MSGPVKYPSTLSYKERINLSKDEPFEYKKVYAFSQTTAVWDRLTTDASIRRDRAPQPFQDGFADSTFNLKQSGFISNSVPAVMTQNTVPFKSGKLEMSIGIPIDKQSLLVEQRYRKKYPIDHLAALRPETETISQTLRMVGTYADDRGHAQRLGIHIPSSCPGGRDSYHPDVTTSGYGLSPTLPRSGNLSM</sequence>
<accession>A0A7S0VCC2</accession>
<evidence type="ECO:0000313" key="1">
    <source>
        <dbReference type="EMBL" id="CAD8785206.1"/>
    </source>
</evidence>
<protein>
    <submittedName>
        <fullName evidence="1">Uncharacterized protein</fullName>
    </submittedName>
</protein>
<dbReference type="AlphaFoldDB" id="A0A7S0VCC2"/>
<organism evidence="1">
    <name type="scientific">Polytomella parva</name>
    <dbReference type="NCBI Taxonomy" id="51329"/>
    <lineage>
        <taxon>Eukaryota</taxon>
        <taxon>Viridiplantae</taxon>
        <taxon>Chlorophyta</taxon>
        <taxon>core chlorophytes</taxon>
        <taxon>Chlorophyceae</taxon>
        <taxon>CS clade</taxon>
        <taxon>Chlamydomonadales</taxon>
        <taxon>Chlamydomonadaceae</taxon>
        <taxon>Polytomella</taxon>
    </lineage>
</organism>
<name>A0A7S0VCC2_9CHLO</name>
<proteinExistence type="predicted"/>
<dbReference type="EMBL" id="HBFM01027316">
    <property type="protein sequence ID" value="CAD8785206.1"/>
    <property type="molecule type" value="Transcribed_RNA"/>
</dbReference>